<sequence>SLEHSVHLVCDGDGAILHQGLLYLVFFVVSPDIELVCFPPSMGQCRRSPSPSPHPSPISLHSSSHCHCLHISFDSDSDVTILNSSHDAATPSAPPVPPHPHIQSCLLLEDAATKVPSLVSSPNVSHAEDTLGLAQLYPDSLDSMQMETTKTFVDTTIHNVGDDLDLANSSPQTNSPLSPPNQDLNPIEPVVADSVRDECRVELVSSILSKL</sequence>
<evidence type="ECO:0000313" key="3">
    <source>
        <dbReference type="Proteomes" id="UP000824469"/>
    </source>
</evidence>
<dbReference type="Proteomes" id="UP000824469">
    <property type="component" value="Unassembled WGS sequence"/>
</dbReference>
<evidence type="ECO:0000256" key="1">
    <source>
        <dbReference type="SAM" id="MobiDB-lite"/>
    </source>
</evidence>
<accession>A0AA38FHJ5</accession>
<gene>
    <name evidence="2" type="ORF">KI387_013963</name>
</gene>
<name>A0AA38FHJ5_TAXCH</name>
<feature type="compositionally biased region" description="Polar residues" evidence="1">
    <location>
        <begin position="167"/>
        <end position="184"/>
    </location>
</feature>
<reference evidence="2 3" key="1">
    <citation type="journal article" date="2021" name="Nat. Plants">
        <title>The Taxus genome provides insights into paclitaxel biosynthesis.</title>
        <authorList>
            <person name="Xiong X."/>
            <person name="Gou J."/>
            <person name="Liao Q."/>
            <person name="Li Y."/>
            <person name="Zhou Q."/>
            <person name="Bi G."/>
            <person name="Li C."/>
            <person name="Du R."/>
            <person name="Wang X."/>
            <person name="Sun T."/>
            <person name="Guo L."/>
            <person name="Liang H."/>
            <person name="Lu P."/>
            <person name="Wu Y."/>
            <person name="Zhang Z."/>
            <person name="Ro D.K."/>
            <person name="Shang Y."/>
            <person name="Huang S."/>
            <person name="Yan J."/>
        </authorList>
    </citation>
    <scope>NUCLEOTIDE SEQUENCE [LARGE SCALE GENOMIC DNA]</scope>
    <source>
        <strain evidence="2">Ta-2019</strain>
    </source>
</reference>
<evidence type="ECO:0000313" key="2">
    <source>
        <dbReference type="EMBL" id="KAH9302380.1"/>
    </source>
</evidence>
<proteinExistence type="predicted"/>
<protein>
    <submittedName>
        <fullName evidence="2">Uncharacterized protein</fullName>
    </submittedName>
</protein>
<feature type="non-terminal residue" evidence="2">
    <location>
        <position position="1"/>
    </location>
</feature>
<dbReference type="EMBL" id="JAHRHJ020000009">
    <property type="protein sequence ID" value="KAH9302380.1"/>
    <property type="molecule type" value="Genomic_DNA"/>
</dbReference>
<organism evidence="2 3">
    <name type="scientific">Taxus chinensis</name>
    <name type="common">Chinese yew</name>
    <name type="synonym">Taxus wallichiana var. chinensis</name>
    <dbReference type="NCBI Taxonomy" id="29808"/>
    <lineage>
        <taxon>Eukaryota</taxon>
        <taxon>Viridiplantae</taxon>
        <taxon>Streptophyta</taxon>
        <taxon>Embryophyta</taxon>
        <taxon>Tracheophyta</taxon>
        <taxon>Spermatophyta</taxon>
        <taxon>Pinopsida</taxon>
        <taxon>Pinidae</taxon>
        <taxon>Conifers II</taxon>
        <taxon>Cupressales</taxon>
        <taxon>Taxaceae</taxon>
        <taxon>Taxus</taxon>
    </lineage>
</organism>
<keyword evidence="3" id="KW-1185">Reference proteome</keyword>
<comment type="caution">
    <text evidence="2">The sequence shown here is derived from an EMBL/GenBank/DDBJ whole genome shotgun (WGS) entry which is preliminary data.</text>
</comment>
<feature type="region of interest" description="Disordered" evidence="1">
    <location>
        <begin position="163"/>
        <end position="186"/>
    </location>
</feature>
<dbReference type="AlphaFoldDB" id="A0AA38FHJ5"/>